<dbReference type="Pfam" id="PF01145">
    <property type="entry name" value="Band_7"/>
    <property type="match status" value="1"/>
</dbReference>
<dbReference type="PRINTS" id="PR00721">
    <property type="entry name" value="STOMATIN"/>
</dbReference>
<accession>A0ABT1RB66</accession>
<dbReference type="EMBL" id="WHSB02000007">
    <property type="protein sequence ID" value="MCQ4632417.1"/>
    <property type="molecule type" value="Genomic_DNA"/>
</dbReference>
<dbReference type="SUPFAM" id="SSF117892">
    <property type="entry name" value="Band 7/SPFH domain"/>
    <property type="match status" value="1"/>
</dbReference>
<dbReference type="InterPro" id="IPR001972">
    <property type="entry name" value="Stomatin_HflK_fam"/>
</dbReference>
<feature type="domain" description="Band 7" evidence="3">
    <location>
        <begin position="148"/>
        <end position="307"/>
    </location>
</feature>
<reference evidence="4" key="1">
    <citation type="submission" date="2021-07" db="EMBL/GenBank/DDBJ databases">
        <title>Shinella sp. nov., a novel member of the genus Shinella from water.</title>
        <authorList>
            <person name="Deng Y."/>
        </authorList>
    </citation>
    <scope>NUCLEOTIDE SEQUENCE</scope>
    <source>
        <strain evidence="4">CPCC 100929</strain>
    </source>
</reference>
<dbReference type="Gene3D" id="6.10.250.2090">
    <property type="match status" value="1"/>
</dbReference>
<comment type="caution">
    <text evidence="4">The sequence shown here is derived from an EMBL/GenBank/DDBJ whole genome shotgun (WGS) entry which is preliminary data.</text>
</comment>
<dbReference type="InterPro" id="IPR001107">
    <property type="entry name" value="Band_7"/>
</dbReference>
<gene>
    <name evidence="4" type="ORF">GB927_020380</name>
</gene>
<sequence length="381" mass="42845">MTTFLDMILGRQRVLVKANERVLALYRGEVLGIFGPGEHALPNRRGMLELERHDVNRPAFASAYEKPLFDTLPEVATRELRVFRTASREVAVVERDGELFSVLAPNQKLVVWNAAGPWTETRVDLKDRLDIDPELMRRLTRARRTELTTAFIVNDGQVGLLFVDGTHQRMLEPGAHAFWNVGKTIQVRVVDLKRQSLDVTGQELLTRDKVTIRVNISAEYRVADPLKAVSEVKDFADALYRALQFAFRQTLGTLTLDQILERKVTVNAEAAEKVRADMAAIGIEVSAIELKDVILPGEMRDLLNQVVAAEKQAEANIIRRREETNATRSLLNTAKVMAENPVMLRLKELEALEAIAGKVERLTIHNGTAGLMNDIVQLRDK</sequence>
<comment type="subcellular location">
    <subcellularLocation>
        <location evidence="1">Membrane</location>
        <topology evidence="1">Single-pass membrane protein</topology>
    </subcellularLocation>
</comment>
<dbReference type="PANTHER" id="PTHR10264">
    <property type="entry name" value="BAND 7 PROTEIN-RELATED"/>
    <property type="match status" value="1"/>
</dbReference>
<dbReference type="InterPro" id="IPR036013">
    <property type="entry name" value="Band_7/SPFH_dom_sf"/>
</dbReference>
<evidence type="ECO:0000313" key="4">
    <source>
        <dbReference type="EMBL" id="MCQ4632417.1"/>
    </source>
</evidence>
<dbReference type="Proteomes" id="UP000996601">
    <property type="component" value="Unassembled WGS sequence"/>
</dbReference>
<dbReference type="CDD" id="cd13438">
    <property type="entry name" value="SPFH_eoslipins_u2"/>
    <property type="match status" value="1"/>
</dbReference>
<comment type="similarity">
    <text evidence="2">Belongs to the band 7/mec-2 family.</text>
</comment>
<proteinExistence type="inferred from homology"/>
<dbReference type="RefSeq" id="WP_256119043.1">
    <property type="nucleotide sequence ID" value="NZ_WHSB02000007.1"/>
</dbReference>
<name>A0ABT1RB66_9HYPH</name>
<dbReference type="InterPro" id="IPR043202">
    <property type="entry name" value="Band-7_stomatin-like"/>
</dbReference>
<keyword evidence="5" id="KW-1185">Reference proteome</keyword>
<dbReference type="SMART" id="SM00244">
    <property type="entry name" value="PHB"/>
    <property type="match status" value="1"/>
</dbReference>
<organism evidence="4 5">
    <name type="scientific">Shinella lacus</name>
    <dbReference type="NCBI Taxonomy" id="2654216"/>
    <lineage>
        <taxon>Bacteria</taxon>
        <taxon>Pseudomonadati</taxon>
        <taxon>Pseudomonadota</taxon>
        <taxon>Alphaproteobacteria</taxon>
        <taxon>Hyphomicrobiales</taxon>
        <taxon>Rhizobiaceae</taxon>
        <taxon>Shinella</taxon>
    </lineage>
</organism>
<protein>
    <submittedName>
        <fullName evidence="4">Slipin family protein</fullName>
    </submittedName>
</protein>
<dbReference type="Gene3D" id="3.30.479.30">
    <property type="entry name" value="Band 7 domain"/>
    <property type="match status" value="1"/>
</dbReference>
<dbReference type="PANTHER" id="PTHR10264:SF83">
    <property type="entry name" value="BLL5629 PROTEIN"/>
    <property type="match status" value="1"/>
</dbReference>
<evidence type="ECO:0000313" key="5">
    <source>
        <dbReference type="Proteomes" id="UP000996601"/>
    </source>
</evidence>
<evidence type="ECO:0000259" key="3">
    <source>
        <dbReference type="SMART" id="SM00244"/>
    </source>
</evidence>
<evidence type="ECO:0000256" key="1">
    <source>
        <dbReference type="ARBA" id="ARBA00004167"/>
    </source>
</evidence>
<evidence type="ECO:0000256" key="2">
    <source>
        <dbReference type="ARBA" id="ARBA00008164"/>
    </source>
</evidence>